<evidence type="ECO:0000256" key="1">
    <source>
        <dbReference type="ARBA" id="ARBA00012513"/>
    </source>
</evidence>
<dbReference type="SUPFAM" id="SSF56112">
    <property type="entry name" value="Protein kinase-like (PK-like)"/>
    <property type="match status" value="1"/>
</dbReference>
<dbReference type="SMART" id="SM00220">
    <property type="entry name" value="S_TKc"/>
    <property type="match status" value="1"/>
</dbReference>
<feature type="region of interest" description="Disordered" evidence="7">
    <location>
        <begin position="380"/>
        <end position="463"/>
    </location>
</feature>
<name>A0A455T9E7_9CHLR</name>
<dbReference type="GO" id="GO:0005524">
    <property type="term" value="F:ATP binding"/>
    <property type="evidence" value="ECO:0007669"/>
    <property type="project" value="UniProtKB-UniRule"/>
</dbReference>
<feature type="domain" description="Protein kinase" evidence="9">
    <location>
        <begin position="16"/>
        <end position="317"/>
    </location>
</feature>
<evidence type="ECO:0000259" key="9">
    <source>
        <dbReference type="PROSITE" id="PS50011"/>
    </source>
</evidence>
<accession>A0A455T9E7</accession>
<feature type="compositionally biased region" description="Polar residues" evidence="7">
    <location>
        <begin position="398"/>
        <end position="411"/>
    </location>
</feature>
<evidence type="ECO:0000256" key="7">
    <source>
        <dbReference type="SAM" id="MobiDB-lite"/>
    </source>
</evidence>
<dbReference type="Gene3D" id="1.10.510.10">
    <property type="entry name" value="Transferase(Phosphotransferase) domain 1"/>
    <property type="match status" value="1"/>
</dbReference>
<keyword evidence="4" id="KW-0418">Kinase</keyword>
<keyword evidence="2" id="KW-0808">Transferase</keyword>
<sequence length="531" mass="57459">MMIETIPPGTVMRGQYRIERALGSGGFGHVYLAVDLRTNQPCAVKEYLVTGASGQAQLQHEARVLSRLHHPHLPSFIDAFSERGRYYVVLSYIEGRDLTEQLRLARQRDEAIPLPVILGWLLAVCDAVQFLHSQQPPVIHRDIKPDNIRITSDGTAYLVDLGNAKAVADGARTLFFARHQGTPGYAPPEQYPGGSGTDPRSDVYALGGTLYFALTMQEPASVSARNQALQQGHSGLPSLQEQLARLMNEEKAGKAFRFEASRPSRGSRMPRHVAQLATLPPEILQRLNAIIQRAMALKPTERYQSVAEFKAELRQVLELLQSMHQEPAASPAERGRAVDPHKTQPDLPQLYEDLHQARAGTPGFPCPVCQMPLASSQSRCPRCGWAAPTASQAGGGSTRSAQAGHPTSQEQPPRLILPSTRVQPTASSPAPAVGKAAGQPRLARLRRRSPNASAAPSTPIAQPRGWPLSLSETSLSLRTAVLLTAIALAVLLLIFVFLFLIATAHSAGSLPPPLLGALLSSPQRPLMALRG</sequence>
<evidence type="ECO:0000256" key="6">
    <source>
        <dbReference type="PROSITE-ProRule" id="PRU10141"/>
    </source>
</evidence>
<evidence type="ECO:0000256" key="4">
    <source>
        <dbReference type="ARBA" id="ARBA00022777"/>
    </source>
</evidence>
<organism evidence="10">
    <name type="scientific">Thermogemmatispora argillosa</name>
    <dbReference type="NCBI Taxonomy" id="2045280"/>
    <lineage>
        <taxon>Bacteria</taxon>
        <taxon>Bacillati</taxon>
        <taxon>Chloroflexota</taxon>
        <taxon>Ktedonobacteria</taxon>
        <taxon>Thermogemmatisporales</taxon>
        <taxon>Thermogemmatisporaceae</taxon>
        <taxon>Thermogemmatispora</taxon>
    </lineage>
</organism>
<dbReference type="InterPro" id="IPR017441">
    <property type="entry name" value="Protein_kinase_ATP_BS"/>
</dbReference>
<dbReference type="InterPro" id="IPR000719">
    <property type="entry name" value="Prot_kinase_dom"/>
</dbReference>
<reference evidence="10" key="1">
    <citation type="submission" date="2018-12" db="EMBL/GenBank/DDBJ databases">
        <title>Novel natural products biosynthetic potential of the class Ktedonobacteria.</title>
        <authorList>
            <person name="Zheng Y."/>
            <person name="Saitou A."/>
            <person name="Wang C.M."/>
            <person name="Toyoda A."/>
            <person name="Minakuchi Y."/>
            <person name="Sekiguchi Y."/>
            <person name="Ueda K."/>
            <person name="Takano H."/>
            <person name="Sakai Y."/>
            <person name="Yokota A."/>
            <person name="Yabe S."/>
        </authorList>
    </citation>
    <scope>NUCLEOTIDE SEQUENCE</scope>
    <source>
        <strain evidence="10">A3-2</strain>
    </source>
</reference>
<dbReference type="InterPro" id="IPR011009">
    <property type="entry name" value="Kinase-like_dom_sf"/>
</dbReference>
<evidence type="ECO:0000256" key="3">
    <source>
        <dbReference type="ARBA" id="ARBA00022741"/>
    </source>
</evidence>
<evidence type="ECO:0000256" key="8">
    <source>
        <dbReference type="SAM" id="Phobius"/>
    </source>
</evidence>
<dbReference type="EMBL" id="AP019377">
    <property type="protein sequence ID" value="BBH96097.1"/>
    <property type="molecule type" value="Genomic_DNA"/>
</dbReference>
<keyword evidence="8" id="KW-1133">Transmembrane helix</keyword>
<dbReference type="PROSITE" id="PS50011">
    <property type="entry name" value="PROTEIN_KINASE_DOM"/>
    <property type="match status" value="1"/>
</dbReference>
<feature type="transmembrane region" description="Helical" evidence="8">
    <location>
        <begin position="480"/>
        <end position="502"/>
    </location>
</feature>
<feature type="binding site" evidence="6">
    <location>
        <position position="45"/>
    </location>
    <ligand>
        <name>ATP</name>
        <dbReference type="ChEBI" id="CHEBI:30616"/>
    </ligand>
</feature>
<keyword evidence="5 6" id="KW-0067">ATP-binding</keyword>
<evidence type="ECO:0000256" key="5">
    <source>
        <dbReference type="ARBA" id="ARBA00022840"/>
    </source>
</evidence>
<dbReference type="GO" id="GO:0004674">
    <property type="term" value="F:protein serine/threonine kinase activity"/>
    <property type="evidence" value="ECO:0007669"/>
    <property type="project" value="UniProtKB-EC"/>
</dbReference>
<evidence type="ECO:0000313" key="10">
    <source>
        <dbReference type="EMBL" id="BBH96097.1"/>
    </source>
</evidence>
<dbReference type="EC" id="2.7.11.1" evidence="1"/>
<gene>
    <name evidence="10" type="ORF">KTA_42960</name>
</gene>
<feature type="compositionally biased region" description="Basic and acidic residues" evidence="7">
    <location>
        <begin position="333"/>
        <end position="344"/>
    </location>
</feature>
<protein>
    <recommendedName>
        <fullName evidence="1">non-specific serine/threonine protein kinase</fullName>
        <ecNumber evidence="1">2.7.11.1</ecNumber>
    </recommendedName>
</protein>
<dbReference type="AlphaFoldDB" id="A0A455T9E7"/>
<dbReference type="PROSITE" id="PS00107">
    <property type="entry name" value="PROTEIN_KINASE_ATP"/>
    <property type="match status" value="1"/>
</dbReference>
<keyword evidence="8" id="KW-0472">Membrane</keyword>
<dbReference type="Gene3D" id="3.30.200.20">
    <property type="entry name" value="Phosphorylase Kinase, domain 1"/>
    <property type="match status" value="1"/>
</dbReference>
<evidence type="ECO:0000256" key="2">
    <source>
        <dbReference type="ARBA" id="ARBA00022679"/>
    </source>
</evidence>
<keyword evidence="8" id="KW-0812">Transmembrane</keyword>
<keyword evidence="3 6" id="KW-0547">Nucleotide-binding</keyword>
<dbReference type="PANTHER" id="PTHR43289:SF6">
    <property type="entry name" value="SERINE_THREONINE-PROTEIN KINASE NEKL-3"/>
    <property type="match status" value="1"/>
</dbReference>
<dbReference type="PANTHER" id="PTHR43289">
    <property type="entry name" value="MITOGEN-ACTIVATED PROTEIN KINASE KINASE KINASE 20-RELATED"/>
    <property type="match status" value="1"/>
</dbReference>
<dbReference type="CDD" id="cd14014">
    <property type="entry name" value="STKc_PknB_like"/>
    <property type="match status" value="1"/>
</dbReference>
<feature type="region of interest" description="Disordered" evidence="7">
    <location>
        <begin position="325"/>
        <end position="346"/>
    </location>
</feature>
<dbReference type="Pfam" id="PF00069">
    <property type="entry name" value="Pkinase"/>
    <property type="match status" value="1"/>
</dbReference>
<feature type="compositionally biased region" description="Polar residues" evidence="7">
    <location>
        <begin position="450"/>
        <end position="460"/>
    </location>
</feature>
<proteinExistence type="predicted"/>